<dbReference type="AlphaFoldDB" id="A0A068TEN9"/>
<accession>A0A068TEN9</accession>
<organism evidence="1 2">
    <name type="scientific">Neorhizobium galegae bv. officinalis bv. officinalis str. HAMBI 1141</name>
    <dbReference type="NCBI Taxonomy" id="1028801"/>
    <lineage>
        <taxon>Bacteria</taxon>
        <taxon>Pseudomonadati</taxon>
        <taxon>Pseudomonadota</taxon>
        <taxon>Alphaproteobacteria</taxon>
        <taxon>Hyphomicrobiales</taxon>
        <taxon>Rhizobiaceae</taxon>
        <taxon>Rhizobium/Agrobacterium group</taxon>
        <taxon>Neorhizobium</taxon>
    </lineage>
</organism>
<gene>
    <name evidence="1" type="ORF">RG1141_CH35050</name>
</gene>
<dbReference type="EMBL" id="HG938355">
    <property type="protein sequence ID" value="CDN55840.1"/>
    <property type="molecule type" value="Genomic_DNA"/>
</dbReference>
<dbReference type="KEGG" id="ngl:RG1141_CH35050"/>
<name>A0A068TEN9_NEOGA</name>
<dbReference type="InterPro" id="IPR036280">
    <property type="entry name" value="Multihaem_cyt_sf"/>
</dbReference>
<dbReference type="HOGENOM" id="CLU_097425_0_0_5"/>
<dbReference type="RefSeq" id="WP_051899852.1">
    <property type="nucleotide sequence ID" value="NZ_HG938355.1"/>
</dbReference>
<dbReference type="Proteomes" id="UP000028186">
    <property type="component" value="Chromosome I"/>
</dbReference>
<evidence type="ECO:0000313" key="1">
    <source>
        <dbReference type="EMBL" id="CDN55840.1"/>
    </source>
</evidence>
<sequence length="198" mass="21304">MIGRLLQARTLAGVTLGVMVALAFVPPVRSQAKGDGTSAADAFDTVARVMASPRCQNCHTLTGFPRQGDDRHRHMFHVMRGPADDGAAGLPCSTCHGRSNNAASGVPGANDEWRLAPLTMGWDGLSQHELCEHLKDPQHNGNRNGGQVIDHLRSALVRWAWSPGVDRTGKTRTTPPVPYEEFMKDAESWVSSGAACPK</sequence>
<protein>
    <recommendedName>
        <fullName evidence="3">Isoquinoline 1-oxidoreductase subunit</fullName>
    </recommendedName>
</protein>
<evidence type="ECO:0008006" key="3">
    <source>
        <dbReference type="Google" id="ProtNLM"/>
    </source>
</evidence>
<reference evidence="2" key="1">
    <citation type="journal article" date="2014" name="BMC Genomics">
        <title>Genome sequencing of two Neorhizobium galegae strains reveals a noeT gene responsible for the unusual acetylation of the nodulation factors.</title>
        <authorList>
            <person name="Osterman J."/>
            <person name="Marsh J."/>
            <person name="Laine P.K."/>
            <person name="Zeng Z."/>
            <person name="Alatalo E."/>
            <person name="Sullivan J.T."/>
            <person name="Young J.P."/>
            <person name="Thomas-Oates J."/>
            <person name="Paulin L."/>
            <person name="Lindstrom K."/>
        </authorList>
    </citation>
    <scope>NUCLEOTIDE SEQUENCE [LARGE SCALE GENOMIC DNA]</scope>
    <source>
        <strain evidence="2">HAMBI 1141</strain>
    </source>
</reference>
<dbReference type="eggNOG" id="ENOG50309KP">
    <property type="taxonomic scope" value="Bacteria"/>
</dbReference>
<dbReference type="SUPFAM" id="SSF48695">
    <property type="entry name" value="Multiheme cytochromes"/>
    <property type="match status" value="1"/>
</dbReference>
<evidence type="ECO:0000313" key="2">
    <source>
        <dbReference type="Proteomes" id="UP000028186"/>
    </source>
</evidence>
<proteinExistence type="predicted"/>